<keyword evidence="1" id="KW-0472">Membrane</keyword>
<evidence type="ECO:0000313" key="2">
    <source>
        <dbReference type="EMBL" id="KAJ8537861.1"/>
    </source>
</evidence>
<evidence type="ECO:0000313" key="3">
    <source>
        <dbReference type="Proteomes" id="UP001152561"/>
    </source>
</evidence>
<protein>
    <recommendedName>
        <fullName evidence="4">Calcineurin-like phosphoesterase domain-containing protein</fullName>
    </recommendedName>
</protein>
<sequence>MCLPFAAGNSLTTLPRRIYSAVREDCNRRVYAWGIGQCLCYTTAFAKVENIKNAFPTIFIGGNHDASNYLWELQMMCFHTTVIICPNLFLLLLIRLLSVVKIFP</sequence>
<gene>
    <name evidence="2" type="ORF">K7X08_014401</name>
</gene>
<keyword evidence="3" id="KW-1185">Reference proteome</keyword>
<organism evidence="2 3">
    <name type="scientific">Anisodus acutangulus</name>
    <dbReference type="NCBI Taxonomy" id="402998"/>
    <lineage>
        <taxon>Eukaryota</taxon>
        <taxon>Viridiplantae</taxon>
        <taxon>Streptophyta</taxon>
        <taxon>Embryophyta</taxon>
        <taxon>Tracheophyta</taxon>
        <taxon>Spermatophyta</taxon>
        <taxon>Magnoliopsida</taxon>
        <taxon>eudicotyledons</taxon>
        <taxon>Gunneridae</taxon>
        <taxon>Pentapetalae</taxon>
        <taxon>asterids</taxon>
        <taxon>lamiids</taxon>
        <taxon>Solanales</taxon>
        <taxon>Solanaceae</taxon>
        <taxon>Solanoideae</taxon>
        <taxon>Hyoscyameae</taxon>
        <taxon>Anisodus</taxon>
    </lineage>
</organism>
<feature type="transmembrane region" description="Helical" evidence="1">
    <location>
        <begin position="73"/>
        <end position="94"/>
    </location>
</feature>
<reference evidence="3" key="1">
    <citation type="journal article" date="2023" name="Proc. Natl. Acad. Sci. U.S.A.">
        <title>Genomic and structural basis for evolution of tropane alkaloid biosynthesis.</title>
        <authorList>
            <person name="Wanga Y.-J."/>
            <person name="Taina T."/>
            <person name="Yua J.-Y."/>
            <person name="Lia J."/>
            <person name="Xua B."/>
            <person name="Chenc J."/>
            <person name="D'Auriad J.C."/>
            <person name="Huanga J.-P."/>
            <person name="Huanga S.-X."/>
        </authorList>
    </citation>
    <scope>NUCLEOTIDE SEQUENCE [LARGE SCALE GENOMIC DNA]</scope>
    <source>
        <strain evidence="3">cv. KIB-2019</strain>
    </source>
</reference>
<keyword evidence="1" id="KW-1133">Transmembrane helix</keyword>
<evidence type="ECO:0008006" key="4">
    <source>
        <dbReference type="Google" id="ProtNLM"/>
    </source>
</evidence>
<dbReference type="AlphaFoldDB" id="A0A9Q1LL48"/>
<evidence type="ECO:0000256" key="1">
    <source>
        <dbReference type="SAM" id="Phobius"/>
    </source>
</evidence>
<dbReference type="EMBL" id="JAJAGQ010000017">
    <property type="protein sequence ID" value="KAJ8537861.1"/>
    <property type="molecule type" value="Genomic_DNA"/>
</dbReference>
<accession>A0A9Q1LL48</accession>
<comment type="caution">
    <text evidence="2">The sequence shown here is derived from an EMBL/GenBank/DDBJ whole genome shotgun (WGS) entry which is preliminary data.</text>
</comment>
<proteinExistence type="predicted"/>
<keyword evidence="1" id="KW-0812">Transmembrane</keyword>
<name>A0A9Q1LL48_9SOLA</name>
<dbReference type="Proteomes" id="UP001152561">
    <property type="component" value="Unassembled WGS sequence"/>
</dbReference>